<dbReference type="AlphaFoldDB" id="W5SBL3"/>
<evidence type="ECO:0000256" key="1">
    <source>
        <dbReference type="SAM" id="Phobius"/>
    </source>
</evidence>
<protein>
    <submittedName>
        <fullName evidence="2">Uncharacterized protein</fullName>
    </submittedName>
</protein>
<dbReference type="HOGENOM" id="CLU_1997255_0_0_12"/>
<keyword evidence="2" id="KW-0614">Plasmid</keyword>
<organism evidence="2">
    <name type="scientific">Borrelia nietonii YOR</name>
    <dbReference type="NCBI Taxonomy" id="1293576"/>
    <lineage>
        <taxon>Bacteria</taxon>
        <taxon>Pseudomonadati</taxon>
        <taxon>Spirochaetota</taxon>
        <taxon>Spirochaetia</taxon>
        <taxon>Spirochaetales</taxon>
        <taxon>Borreliaceae</taxon>
        <taxon>Borrelia</taxon>
        <taxon>Borrelia nietonii</taxon>
    </lineage>
</organism>
<keyword evidence="1" id="KW-1133">Transmembrane helix</keyword>
<reference evidence="2" key="1">
    <citation type="submission" date="2013-02" db="EMBL/GenBank/DDBJ databases">
        <title>Comparative genomics of Borrelia species.</title>
        <authorList>
            <person name="Schwan T.G."/>
            <person name="Raffel S.J."/>
            <person name="Porcella S.F."/>
        </authorList>
    </citation>
    <scope>NUCLEOTIDE SEQUENCE</scope>
    <source>
        <strain evidence="2">YOR</strain>
        <plasmid evidence="2">unnamed</plasmid>
    </source>
</reference>
<keyword evidence="1" id="KW-0812">Transmembrane</keyword>
<feature type="non-terminal residue" evidence="2">
    <location>
        <position position="1"/>
    </location>
</feature>
<evidence type="ECO:0000313" key="2">
    <source>
        <dbReference type="EMBL" id="AHH04098.1"/>
    </source>
</evidence>
<gene>
    <name evidence="2" type="ORF">BHY_1147</name>
</gene>
<keyword evidence="1" id="KW-0472">Membrane</keyword>
<name>W5SBL3_9SPIR</name>
<sequence>KDLFNQRDEYLQSLKDLRFKLGNLIEATAVDNNRIKAANVLNGTSVVIARDDYLNIIFVYSLLLLLLSVCLDIFLAMAFCIIHNAYHKFYGQKLLHAIPLLTRSKVKKIQGSRIPSLKKNKKTV</sequence>
<dbReference type="EMBL" id="CP004156">
    <property type="protein sequence ID" value="AHH04098.1"/>
    <property type="molecule type" value="Genomic_DNA"/>
</dbReference>
<proteinExistence type="predicted"/>
<geneLocation type="plasmid" evidence="2">
    <name>unnamed</name>
</geneLocation>
<feature type="transmembrane region" description="Helical" evidence="1">
    <location>
        <begin position="57"/>
        <end position="82"/>
    </location>
</feature>
<accession>W5SBL3</accession>